<evidence type="ECO:0000313" key="8">
    <source>
        <dbReference type="Proteomes" id="UP000829560"/>
    </source>
</evidence>
<evidence type="ECO:0000256" key="1">
    <source>
        <dbReference type="ARBA" id="ARBA00011900"/>
    </source>
</evidence>
<dbReference type="EC" id="2.1.1.72" evidence="1"/>
<reference evidence="7" key="1">
    <citation type="submission" date="2024-03" db="EMBL/GenBank/DDBJ databases">
        <title>Psychrobacter raelis sp. nov. isolated from a dog with peritonitis.</title>
        <authorList>
            <person name="Schiavone A."/>
            <person name="Manzulli V."/>
            <person name="Camarda A."/>
            <person name="Cafiero M.A."/>
            <person name="Vasco I."/>
            <person name="Marino L."/>
            <person name="Pennuzzi G."/>
            <person name="Serrecchia L."/>
            <person name="Galante D."/>
            <person name="Pugliese N."/>
        </authorList>
    </citation>
    <scope>NUCLEOTIDE SEQUENCE</scope>
    <source>
        <strain evidence="7">PraFG1</strain>
    </source>
</reference>
<dbReference type="PRINTS" id="PR00507">
    <property type="entry name" value="N12N6MTFRASE"/>
</dbReference>
<keyword evidence="2" id="KW-0489">Methyltransferase</keyword>
<evidence type="ECO:0000313" key="7">
    <source>
        <dbReference type="EMBL" id="WXX23820.1"/>
    </source>
</evidence>
<protein>
    <recommendedName>
        <fullName evidence="1">site-specific DNA-methyltransferase (adenine-specific)</fullName>
        <ecNumber evidence="1">2.1.1.72</ecNumber>
    </recommendedName>
</protein>
<dbReference type="GO" id="GO:0009007">
    <property type="term" value="F:site-specific DNA-methyltransferase (adenine-specific) activity"/>
    <property type="evidence" value="ECO:0007669"/>
    <property type="project" value="UniProtKB-EC"/>
</dbReference>
<keyword evidence="5" id="KW-0680">Restriction system</keyword>
<dbReference type="PANTHER" id="PTHR33841">
    <property type="entry name" value="DNA METHYLTRANSFERASE YEEA-RELATED"/>
    <property type="match status" value="1"/>
</dbReference>
<name>A0AAU6PTP2_9GAMM</name>
<keyword evidence="3" id="KW-0808">Transferase</keyword>
<evidence type="ECO:0000256" key="4">
    <source>
        <dbReference type="ARBA" id="ARBA00022691"/>
    </source>
</evidence>
<keyword evidence="4" id="KW-0949">S-adenosyl-L-methionine</keyword>
<evidence type="ECO:0000256" key="2">
    <source>
        <dbReference type="ARBA" id="ARBA00022603"/>
    </source>
</evidence>
<evidence type="ECO:0000256" key="3">
    <source>
        <dbReference type="ARBA" id="ARBA00022679"/>
    </source>
</evidence>
<dbReference type="EMBL" id="CP093310">
    <property type="protein sequence ID" value="WXX23820.1"/>
    <property type="molecule type" value="Genomic_DNA"/>
</dbReference>
<dbReference type="InterPro" id="IPR029063">
    <property type="entry name" value="SAM-dependent_MTases_sf"/>
</dbReference>
<dbReference type="KEGG" id="prae:MN210_18725"/>
<dbReference type="GO" id="GO:0032259">
    <property type="term" value="P:methylation"/>
    <property type="evidence" value="ECO:0007669"/>
    <property type="project" value="UniProtKB-KW"/>
</dbReference>
<organism evidence="7 8">
    <name type="scientific">Psychrobacter raelei</name>
    <dbReference type="NCBI Taxonomy" id="2565531"/>
    <lineage>
        <taxon>Bacteria</taxon>
        <taxon>Pseudomonadati</taxon>
        <taxon>Pseudomonadota</taxon>
        <taxon>Gammaproteobacteria</taxon>
        <taxon>Moraxellales</taxon>
        <taxon>Moraxellaceae</taxon>
        <taxon>Psychrobacter</taxon>
    </lineage>
</organism>
<gene>
    <name evidence="7" type="ORF">MN210_18725</name>
</gene>
<dbReference type="PANTHER" id="PTHR33841:SF5">
    <property type="entry name" value="DNA METHYLASE (MODIFICATION METHYLASE) (METHYLTRANSFERASE)-RELATED"/>
    <property type="match status" value="1"/>
</dbReference>
<accession>A0AAU6PTP2</accession>
<comment type="catalytic activity">
    <reaction evidence="6">
        <text>a 2'-deoxyadenosine in DNA + S-adenosyl-L-methionine = an N(6)-methyl-2'-deoxyadenosine in DNA + S-adenosyl-L-homocysteine + H(+)</text>
        <dbReference type="Rhea" id="RHEA:15197"/>
        <dbReference type="Rhea" id="RHEA-COMP:12418"/>
        <dbReference type="Rhea" id="RHEA-COMP:12419"/>
        <dbReference type="ChEBI" id="CHEBI:15378"/>
        <dbReference type="ChEBI" id="CHEBI:57856"/>
        <dbReference type="ChEBI" id="CHEBI:59789"/>
        <dbReference type="ChEBI" id="CHEBI:90615"/>
        <dbReference type="ChEBI" id="CHEBI:90616"/>
        <dbReference type="EC" id="2.1.1.72"/>
    </reaction>
</comment>
<sequence length="1668" mass="190707">MNLTGISNENDFYSQHYMAEIFAGDSDVKELQESWQQKETNAREQAITEQDKKNAWRTPWNRIAQSARDTLLLLDEYGHKQTTQDQLILGREILRDLMSILNLPYAPRAQYIEHTQSYLPLLGEIKNSQGEPLLWIIEAQALGGDYDTDSDPLALPIHAAQLQSMADYPAQSNASEPILQDSWQKVMSDAVFSQTLPPRWVILASPYQWLLIDRSKYAQNRLIRFDWKEILSRREIDTLKAASVLLHKQALLDAKGQTLLDTLDENAHKHAYGVSEDLKYALRECIELLGNEASQQLIAQASQNKKGIFSGKNQLDPDDLSRQCLRYMYRLLFLFYIEARPELGYAPTGSEVYLKGYSLEHLRELELMPLTNEQERQGRYFNDSLNILFSLVSDGTPEQQQGDIFGAAQQTGRDAFTMTALKSHLFDPNKTNLLSKVVFPNHLLQRVIQLMSLSRPAKGKQRRGRISYAQLGINQLGAVYEALLSYRGFFAKEDLYEVKKAGDKYNILDTGYFVNAEALEQYKEDEKVYEKEAADQYGNKQLKKYPKGTFIYRMAGRDREKSASYYTPEVLTKSLVKYALKELYAQQLEPLANDQERAEKLLQFTVCEPAMGSAAFLNEAINQLAEKYLELMQSARDERIAQQDYVKELQKVKMYLADNNVYGIDLNPVAVELAEVSLWLNALSADRFVPWFGMQLYNGNSLIGARREVYKLTQTGAKKNDSKQWLQNAPEAVPMNQPRAEDEIWHFLLPAEGMANYKDREVKSLYPKQFDTIKDWRKDFLKPLDGEEQRRLKAISEKVEELWQLHTREQRNIRQKTTDPYDIYGMPSTGRTQTSLGYKDQVLTQELYAEGLSNSSAFGRLKLAMDYWCALWFWPIEQADELPSRDEWLFELESLLLGDTIGVQTGSQQDLFAETQNLEEGKRFVSKYGVVDTKLLKQAFPRLALVEELADEHKFFHWTLQFADVFAKSDGFDLMLGNPPWLQINWNSSAVLGDFEPLLVLRKFSANKASKLRDNIFDKNKVIKISWRTEYEQSSGSQSFIGDISNYPLLKGQKANLYKCFLPQAWNNTSEEGVSGFLHPEGVYDDPSARSLRREIYLRLCQHFQFHNELSLFSEVHHATTYSINIYGKGKSTPRFINLANLFLPKTIDACFLHDGKGEVPGLKEEVATNKGIVKSSWNIKGHKDRIINITENELSLFSEIYDESGTSALEARLPALHAYQLLEVLKKFAKHPKRLGDLQGSCFSTQHWNESTAQVDGTILRETIFPDSNGKWIMSGPHFFVGNPLYKSPREECKLSSDYSTVDLLTIPDEYLPRTNYVPACTEDEYRARTPKVSWVDTGNTASLPVIEYYRVLNREMIGPSSERTLITAIIPKKIAHINTCLATAFASLTTMLDYYVMTLSVAVDYRVKSTGMGHANTTLINQLPVLADEKYRAELHSRALILSCLTNGYAELWKACWNPRFNIQSWSIASDSEHPSANVLPQDFFKNLTPKWQRDCALRTDYARRQALVEIDVLVAQALGMTLEELLTIYRVQFPVMRQYEADTWYDQNGRIVFTPSKGLVGVGLPRTARNSDLNDGISYAITQYADTEDESGDNKSIIREDSGIALGWNDIQDLKAGDTVSKTYMDDTQPGGPVERTIVYEAPFFKPDREEDYAIAWTFFENNNQ</sequence>
<proteinExistence type="predicted"/>
<dbReference type="Gene3D" id="3.40.50.150">
    <property type="entry name" value="Vaccinia Virus protein VP39"/>
    <property type="match status" value="2"/>
</dbReference>
<dbReference type="RefSeq" id="WP_338411985.1">
    <property type="nucleotide sequence ID" value="NZ_CP093310.2"/>
</dbReference>
<evidence type="ECO:0000256" key="6">
    <source>
        <dbReference type="ARBA" id="ARBA00047942"/>
    </source>
</evidence>
<dbReference type="GO" id="GO:0009307">
    <property type="term" value="P:DNA restriction-modification system"/>
    <property type="evidence" value="ECO:0007669"/>
    <property type="project" value="UniProtKB-KW"/>
</dbReference>
<keyword evidence="8" id="KW-1185">Reference proteome</keyword>
<evidence type="ECO:0000256" key="5">
    <source>
        <dbReference type="ARBA" id="ARBA00022747"/>
    </source>
</evidence>
<dbReference type="InterPro" id="IPR050953">
    <property type="entry name" value="N4_N6_ade-DNA_methylase"/>
</dbReference>
<dbReference type="Proteomes" id="UP000829560">
    <property type="component" value="Chromosome"/>
</dbReference>
<dbReference type="REBASE" id="815071">
    <property type="entry name" value="PspFG1ORF18725P"/>
</dbReference>
<dbReference type="SUPFAM" id="SSF53335">
    <property type="entry name" value="S-adenosyl-L-methionine-dependent methyltransferases"/>
    <property type="match status" value="1"/>
</dbReference>